<organism evidence="2 3">
    <name type="scientific">Pseudescherichia vulneris NBRC 102420</name>
    <dbReference type="NCBI Taxonomy" id="1115515"/>
    <lineage>
        <taxon>Bacteria</taxon>
        <taxon>Pseudomonadati</taxon>
        <taxon>Pseudomonadota</taxon>
        <taxon>Gammaproteobacteria</taxon>
        <taxon>Enterobacterales</taxon>
        <taxon>Enterobacteriaceae</taxon>
        <taxon>Pseudescherichia</taxon>
    </lineage>
</organism>
<protein>
    <submittedName>
        <fullName evidence="2">Methylisocitrate lyase</fullName>
    </submittedName>
</protein>
<keyword evidence="3" id="KW-1185">Reference proteome</keyword>
<dbReference type="InterPro" id="IPR039556">
    <property type="entry name" value="ICL/PEPM"/>
</dbReference>
<name>A0A090V3L2_PSEVU</name>
<dbReference type="CDD" id="cd00377">
    <property type="entry name" value="ICL_PEPM"/>
    <property type="match status" value="1"/>
</dbReference>
<dbReference type="SUPFAM" id="SSF51621">
    <property type="entry name" value="Phosphoenolpyruvate/pyruvate domain"/>
    <property type="match status" value="1"/>
</dbReference>
<sequence>MDFNALHHQNQPLLIANVWDASSALIAQQAGYNALGTSSAAIATLLGYEEGERMSFDELLFMVTRIKAVTSLPLSVDLESGYGDTTSRIIENIHCLTQAGVVGINIEDSHVVNGVRSLDDAHTFASKLQELTAACPDLFFNVRTDTFLLNVEDALEETLYRGQLYAAHGANGFFVPGMTQPDSIAALVHHVPLPVNVMCMPTLPDFSTLASLGVRRISMGNFIHAAIQAKLKESLCKIQAHQSFADVFDYENN</sequence>
<dbReference type="eggNOG" id="COG2513">
    <property type="taxonomic scope" value="Bacteria"/>
</dbReference>
<evidence type="ECO:0000313" key="2">
    <source>
        <dbReference type="EMBL" id="GAL59460.1"/>
    </source>
</evidence>
<dbReference type="InterPro" id="IPR015813">
    <property type="entry name" value="Pyrv/PenolPyrv_kinase-like_dom"/>
</dbReference>
<evidence type="ECO:0000256" key="1">
    <source>
        <dbReference type="ARBA" id="ARBA00022723"/>
    </source>
</evidence>
<dbReference type="InterPro" id="IPR040442">
    <property type="entry name" value="Pyrv_kinase-like_dom_sf"/>
</dbReference>
<dbReference type="Proteomes" id="UP000029462">
    <property type="component" value="Unassembled WGS sequence"/>
</dbReference>
<comment type="caution">
    <text evidence="2">The sequence shown here is derived from an EMBL/GenBank/DDBJ whole genome shotgun (WGS) entry which is preliminary data.</text>
</comment>
<dbReference type="GO" id="GO:0016829">
    <property type="term" value="F:lyase activity"/>
    <property type="evidence" value="ECO:0007669"/>
    <property type="project" value="UniProtKB-KW"/>
</dbReference>
<dbReference type="AlphaFoldDB" id="A0A090V3L2"/>
<dbReference type="OrthoDB" id="9780430at2"/>
<dbReference type="Gene3D" id="3.20.20.60">
    <property type="entry name" value="Phosphoenolpyruvate-binding domains"/>
    <property type="match status" value="1"/>
</dbReference>
<accession>A0A090V3L2</accession>
<dbReference type="EMBL" id="BBMZ01000018">
    <property type="protein sequence ID" value="GAL59460.1"/>
    <property type="molecule type" value="Genomic_DNA"/>
</dbReference>
<dbReference type="PANTHER" id="PTHR42905">
    <property type="entry name" value="PHOSPHOENOLPYRUVATE CARBOXYLASE"/>
    <property type="match status" value="1"/>
</dbReference>
<keyword evidence="2" id="KW-0456">Lyase</keyword>
<gene>
    <name evidence="2" type="primary">prpB</name>
    <name evidence="2" type="ORF">EV102420_18_00380</name>
</gene>
<proteinExistence type="predicted"/>
<dbReference type="STRING" id="1115515.EV102420_18_00380"/>
<dbReference type="Pfam" id="PF13714">
    <property type="entry name" value="PEP_mutase"/>
    <property type="match status" value="1"/>
</dbReference>
<dbReference type="GO" id="GO:0046872">
    <property type="term" value="F:metal ion binding"/>
    <property type="evidence" value="ECO:0007669"/>
    <property type="project" value="UniProtKB-KW"/>
</dbReference>
<reference evidence="2 3" key="1">
    <citation type="submission" date="2014-09" db="EMBL/GenBank/DDBJ databases">
        <title>Whole genome shotgun sequence of Escherichia vulneris NBRC 102420.</title>
        <authorList>
            <person name="Yoshida Y."/>
            <person name="Hosoyama A."/>
            <person name="Tsuchikane K."/>
            <person name="Ohji S."/>
            <person name="Ichikawa N."/>
            <person name="Kimura A."/>
            <person name="Yamazoe A."/>
            <person name="Ezaki T."/>
            <person name="Fujita N."/>
        </authorList>
    </citation>
    <scope>NUCLEOTIDE SEQUENCE [LARGE SCALE GENOMIC DNA]</scope>
    <source>
        <strain evidence="2 3">NBRC 102420</strain>
    </source>
</reference>
<dbReference type="RefSeq" id="WP_042393359.1">
    <property type="nucleotide sequence ID" value="NZ_BBMZ01000018.1"/>
</dbReference>
<keyword evidence="1" id="KW-0479">Metal-binding</keyword>
<dbReference type="PANTHER" id="PTHR42905:SF16">
    <property type="entry name" value="CARBOXYPHOSPHONOENOLPYRUVATE PHOSPHONOMUTASE-LIKE PROTEIN (AFU_ORTHOLOGUE AFUA_5G07230)"/>
    <property type="match status" value="1"/>
</dbReference>
<evidence type="ECO:0000313" key="3">
    <source>
        <dbReference type="Proteomes" id="UP000029462"/>
    </source>
</evidence>